<gene>
    <name evidence="1" type="ORF">FJM65_14255</name>
</gene>
<dbReference type="OrthoDB" id="853472at2"/>
<accession>A0A501W4Q2</accession>
<evidence type="ECO:0000313" key="2">
    <source>
        <dbReference type="Proteomes" id="UP000316727"/>
    </source>
</evidence>
<name>A0A501W4Q2_9BACT</name>
<reference evidence="1 2" key="1">
    <citation type="submission" date="2019-06" db="EMBL/GenBank/DDBJ databases">
        <title>A novel bacterium of genus Pontibacter, isolated from marine sediment.</title>
        <authorList>
            <person name="Huang H."/>
            <person name="Mo K."/>
            <person name="Hu Y."/>
        </authorList>
    </citation>
    <scope>NUCLEOTIDE SEQUENCE [LARGE SCALE GENOMIC DNA]</scope>
    <source>
        <strain evidence="1 2">HB172049</strain>
    </source>
</reference>
<sequence>MTEQTHYIPMAKAAFNAYLDNQIDLDTLLERLREMELQIMADEEEEEEEDSGKALWLRFFKGDPLKTTISDIEQDLRDPGHPNYRILLQGITLGLEADELEVHYSKVRLL</sequence>
<dbReference type="AlphaFoldDB" id="A0A501W4Q2"/>
<comment type="caution">
    <text evidence="1">The sequence shown here is derived from an EMBL/GenBank/DDBJ whole genome shotgun (WGS) entry which is preliminary data.</text>
</comment>
<dbReference type="EMBL" id="VFRQ01000007">
    <property type="protein sequence ID" value="TPE43270.1"/>
    <property type="molecule type" value="Genomic_DNA"/>
</dbReference>
<dbReference type="RefSeq" id="WP_140622216.1">
    <property type="nucleotide sequence ID" value="NZ_VFRQ01000007.1"/>
</dbReference>
<proteinExistence type="predicted"/>
<protein>
    <submittedName>
        <fullName evidence="1">Uncharacterized protein</fullName>
    </submittedName>
</protein>
<evidence type="ECO:0000313" key="1">
    <source>
        <dbReference type="EMBL" id="TPE43270.1"/>
    </source>
</evidence>
<organism evidence="1 2">
    <name type="scientific">Pontibacter mangrovi</name>
    <dbReference type="NCBI Taxonomy" id="2589816"/>
    <lineage>
        <taxon>Bacteria</taxon>
        <taxon>Pseudomonadati</taxon>
        <taxon>Bacteroidota</taxon>
        <taxon>Cytophagia</taxon>
        <taxon>Cytophagales</taxon>
        <taxon>Hymenobacteraceae</taxon>
        <taxon>Pontibacter</taxon>
    </lineage>
</organism>
<dbReference type="Proteomes" id="UP000316727">
    <property type="component" value="Unassembled WGS sequence"/>
</dbReference>
<keyword evidence="2" id="KW-1185">Reference proteome</keyword>